<dbReference type="Gene3D" id="3.40.50.300">
    <property type="entry name" value="P-loop containing nucleotide triphosphate hydrolases"/>
    <property type="match status" value="1"/>
</dbReference>
<dbReference type="OrthoDB" id="9097989at2"/>
<proteinExistence type="predicted"/>
<dbReference type="PANTHER" id="PTHR35372:SF2">
    <property type="entry name" value="SF3 HELICASE DOMAIN-CONTAINING PROTEIN"/>
    <property type="match status" value="1"/>
</dbReference>
<dbReference type="InterPro" id="IPR014015">
    <property type="entry name" value="Helicase_SF3_DNA-vir"/>
</dbReference>
<dbReference type="PROSITE" id="PS51206">
    <property type="entry name" value="SF3_HELICASE_1"/>
    <property type="match status" value="1"/>
</dbReference>
<dbReference type="InterPro" id="IPR006500">
    <property type="entry name" value="Helicase_put_C_phage/plasmid"/>
</dbReference>
<keyword evidence="2" id="KW-0378">Hydrolase</keyword>
<dbReference type="SUPFAM" id="SSF57783">
    <property type="entry name" value="Zinc beta-ribbon"/>
    <property type="match status" value="1"/>
</dbReference>
<feature type="domain" description="SF3 helicase" evidence="6">
    <location>
        <begin position="560"/>
        <end position="714"/>
    </location>
</feature>
<dbReference type="HOGENOM" id="CLU_342184_0_0_4"/>
<keyword evidence="3" id="KW-0347">Helicase</keyword>
<dbReference type="GO" id="GO:0016787">
    <property type="term" value="F:hydrolase activity"/>
    <property type="evidence" value="ECO:0007669"/>
    <property type="project" value="UniProtKB-KW"/>
</dbReference>
<evidence type="ECO:0000256" key="4">
    <source>
        <dbReference type="ARBA" id="ARBA00022840"/>
    </source>
</evidence>
<feature type="region of interest" description="Disordered" evidence="5">
    <location>
        <begin position="386"/>
        <end position="407"/>
    </location>
</feature>
<dbReference type="GO" id="GO:0008270">
    <property type="term" value="F:zinc ion binding"/>
    <property type="evidence" value="ECO:0007669"/>
    <property type="project" value="InterPro"/>
</dbReference>
<keyword evidence="1" id="KW-0547">Nucleotide-binding</keyword>
<evidence type="ECO:0000259" key="6">
    <source>
        <dbReference type="PROSITE" id="PS51206"/>
    </source>
</evidence>
<dbReference type="STRING" id="279058.LT85_0726"/>
<dbReference type="SMART" id="SM00885">
    <property type="entry name" value="D5_N"/>
    <property type="match status" value="1"/>
</dbReference>
<organism evidence="7 8">
    <name type="scientific">Collimonas arenae</name>
    <dbReference type="NCBI Taxonomy" id="279058"/>
    <lineage>
        <taxon>Bacteria</taxon>
        <taxon>Pseudomonadati</taxon>
        <taxon>Pseudomonadota</taxon>
        <taxon>Betaproteobacteria</taxon>
        <taxon>Burkholderiales</taxon>
        <taxon>Oxalobacteraceae</taxon>
        <taxon>Collimonas</taxon>
    </lineage>
</organism>
<dbReference type="InterPro" id="IPR051620">
    <property type="entry name" value="ORF904-like_C"/>
</dbReference>
<evidence type="ECO:0000256" key="1">
    <source>
        <dbReference type="ARBA" id="ARBA00022741"/>
    </source>
</evidence>
<dbReference type="CDD" id="cd01029">
    <property type="entry name" value="TOPRIM_primases"/>
    <property type="match status" value="1"/>
</dbReference>
<dbReference type="GO" id="GO:0006260">
    <property type="term" value="P:DNA replication"/>
    <property type="evidence" value="ECO:0007669"/>
    <property type="project" value="InterPro"/>
</dbReference>
<evidence type="ECO:0000256" key="2">
    <source>
        <dbReference type="ARBA" id="ARBA00022801"/>
    </source>
</evidence>
<dbReference type="Pfam" id="PF03288">
    <property type="entry name" value="Pox_D5"/>
    <property type="match status" value="1"/>
</dbReference>
<dbReference type="Proteomes" id="UP000030302">
    <property type="component" value="Chromosome"/>
</dbReference>
<protein>
    <submittedName>
        <fullName evidence="7">Zn-finger</fullName>
    </submittedName>
</protein>
<dbReference type="Pfam" id="PF08706">
    <property type="entry name" value="D5_N"/>
    <property type="match status" value="1"/>
</dbReference>
<dbReference type="InterPro" id="IPR014818">
    <property type="entry name" value="Phage/plasmid_primase_P4_C"/>
</dbReference>
<dbReference type="InterPro" id="IPR045455">
    <property type="entry name" value="NrS-1_pol-like_helicase"/>
</dbReference>
<dbReference type="InterPro" id="IPR027417">
    <property type="entry name" value="P-loop_NTPase"/>
</dbReference>
<dbReference type="Gene3D" id="3.90.580.10">
    <property type="entry name" value="Zinc finger, CHC2-type domain"/>
    <property type="match status" value="1"/>
</dbReference>
<dbReference type="RefSeq" id="WP_052134613.1">
    <property type="nucleotide sequence ID" value="NZ_CP009962.1"/>
</dbReference>
<evidence type="ECO:0000256" key="3">
    <source>
        <dbReference type="ARBA" id="ARBA00022806"/>
    </source>
</evidence>
<keyword evidence="8" id="KW-1185">Reference proteome</keyword>
<dbReference type="InterPro" id="IPR036977">
    <property type="entry name" value="DNA_primase_Znf_CHC2"/>
</dbReference>
<dbReference type="GO" id="GO:0005524">
    <property type="term" value="F:ATP binding"/>
    <property type="evidence" value="ECO:0007669"/>
    <property type="project" value="UniProtKB-KW"/>
</dbReference>
<dbReference type="NCBIfam" id="TIGR01613">
    <property type="entry name" value="primase_Cterm"/>
    <property type="match status" value="1"/>
</dbReference>
<dbReference type="KEGG" id="care:LT85_0726"/>
<keyword evidence="4" id="KW-0067">ATP-binding</keyword>
<dbReference type="InterPro" id="IPR004968">
    <property type="entry name" value="DNA_primase/NTPase_C"/>
</dbReference>
<reference evidence="8" key="1">
    <citation type="journal article" date="2014" name="Soil Biol. Biochem.">
        <title>Structure and function of bacterial communities in ageing soils: Insights from the Mendocino ecological staircase.</title>
        <authorList>
            <person name="Uroz S."/>
            <person name="Tech J.J."/>
            <person name="Sawaya N.A."/>
            <person name="Frey-Klett P."/>
            <person name="Leveau J.H.J."/>
        </authorList>
    </citation>
    <scope>NUCLEOTIDE SEQUENCE [LARGE SCALE GENOMIC DNA]</scope>
    <source>
        <strain evidence="8">Cal35</strain>
    </source>
</reference>
<feature type="compositionally biased region" description="Pro residues" evidence="5">
    <location>
        <begin position="388"/>
        <end position="398"/>
    </location>
</feature>
<dbReference type="EMBL" id="CP009962">
    <property type="protein sequence ID" value="AIY39886.1"/>
    <property type="molecule type" value="Genomic_DNA"/>
</dbReference>
<dbReference type="InterPro" id="IPR034154">
    <property type="entry name" value="TOPRIM_DnaG/twinkle"/>
</dbReference>
<dbReference type="GO" id="GO:0004386">
    <property type="term" value="F:helicase activity"/>
    <property type="evidence" value="ECO:0007669"/>
    <property type="project" value="UniProtKB-KW"/>
</dbReference>
<dbReference type="SUPFAM" id="SSF52540">
    <property type="entry name" value="P-loop containing nucleoside triphosphate hydrolases"/>
    <property type="match status" value="1"/>
</dbReference>
<sequence length="855" mass="94264">MTYFNPKKEDVKSQTSVATSNNIGVESAALITNDDPVSRAKELLALHHSATSGLSFVHTRELALECIDDILERWLPDGEQRGKQYVALNPTRDDSGLGSFSINIETGVWSDFAGDKKDTGGDPISLIAYIEGGISQLAAAVKILEFIAGLSSADSVAIVKRNAANKVAPPPEYTAIMPIPADARPCPVFFGSKLGHPAKKWAYRNADGQAMFYINRFNTETGKSFLPQTYCRDSTGWVSWQNKAPTAPRPAYGLDRLAARPNAPVLFNEGEKSADAAQLLFPGFVAVTTMNGAKSPEKTDFSPFAGRKVYFAPDNDDAGTAYTDKLIGLLRTVGAEVVAVLRLDMLVKDGRTLAQGYDLADAAADGWTAESLAELGEALWAQISLDDPTPPVPPPAPAKRPTRARKSNRLALPKKKEALELAVEFAMTNHGDHVAWFNNQMVAYKAGYWKPLNLDVSVKKPILEAIVASGDSKVSASDVNRIVELVKIKYAAMPEKFERNSPFICLNNGTLNPVTGELLPHSVDHYLTNKLNVTYDATLSCSLWLQTLDEIFSPDADKVGKIQLLQEYIGYCLIPDTRFHRFLWLVGAGGNGKSLILEMITALIGKVNISYAPIERLEEKFVRAELQGKLINMSSEMSARATVADGYLKQITAGDIIEAERKNEKPFSFKPYSRLIGATNALPRLLDHSDGFFRRAMIVRFNRQFKLEEQDKQRGVKLMAELPGILNWAVTGLQNLLQRGEFVMPQSSQDEVAQYRVNSDPVRQFAEEFLRPVEDSKRWVSSGALYESYKAWNNDNGYKALASNQFAERLGSIGFKKERDKNGRYWAAEYHDFGVPTCPPVPASSISPRAGNYKV</sequence>
<gene>
    <name evidence="7" type="ORF">LT85_0726</name>
</gene>
<name>A0A0A1F5U4_9BURK</name>
<accession>A0A0A1F5U4</accession>
<dbReference type="Pfam" id="PF19263">
    <property type="entry name" value="DUF5906"/>
    <property type="match status" value="1"/>
</dbReference>
<dbReference type="PANTHER" id="PTHR35372">
    <property type="entry name" value="ATP BINDING PROTEIN-RELATED"/>
    <property type="match status" value="1"/>
</dbReference>
<dbReference type="AlphaFoldDB" id="A0A0A1F5U4"/>
<evidence type="ECO:0000256" key="5">
    <source>
        <dbReference type="SAM" id="MobiDB-lite"/>
    </source>
</evidence>
<evidence type="ECO:0000313" key="8">
    <source>
        <dbReference type="Proteomes" id="UP000030302"/>
    </source>
</evidence>
<dbReference type="GO" id="GO:0003677">
    <property type="term" value="F:DNA binding"/>
    <property type="evidence" value="ECO:0007669"/>
    <property type="project" value="InterPro"/>
</dbReference>
<evidence type="ECO:0000313" key="7">
    <source>
        <dbReference type="EMBL" id="AIY39886.1"/>
    </source>
</evidence>